<reference evidence="2" key="1">
    <citation type="journal article" date="2007" name="Nature">
        <title>The grapevine genome sequence suggests ancestral hexaploidization in major angiosperm phyla.</title>
        <authorList>
            <consortium name="The French-Italian Public Consortium for Grapevine Genome Characterization."/>
            <person name="Jaillon O."/>
            <person name="Aury J.-M."/>
            <person name="Noel B."/>
            <person name="Policriti A."/>
            <person name="Clepet C."/>
            <person name="Casagrande A."/>
            <person name="Choisne N."/>
            <person name="Aubourg S."/>
            <person name="Vitulo N."/>
            <person name="Jubin C."/>
            <person name="Vezzi A."/>
            <person name="Legeai F."/>
            <person name="Hugueney P."/>
            <person name="Dasilva C."/>
            <person name="Horner D."/>
            <person name="Mica E."/>
            <person name="Jublot D."/>
            <person name="Poulain J."/>
            <person name="Bruyere C."/>
            <person name="Billault A."/>
            <person name="Segurens B."/>
            <person name="Gouyvenoux M."/>
            <person name="Ugarte E."/>
            <person name="Cattonaro F."/>
            <person name="Anthouard V."/>
            <person name="Vico V."/>
            <person name="Del Fabbro C."/>
            <person name="Alaux M."/>
            <person name="Di Gaspero G."/>
            <person name="Dumas V."/>
            <person name="Felice N."/>
            <person name="Paillard S."/>
            <person name="Juman I."/>
            <person name="Moroldo M."/>
            <person name="Scalabrin S."/>
            <person name="Canaguier A."/>
            <person name="Le Clainche I."/>
            <person name="Malacrida G."/>
            <person name="Durand E."/>
            <person name="Pesole G."/>
            <person name="Laucou V."/>
            <person name="Chatelet P."/>
            <person name="Merdinoglu D."/>
            <person name="Delledonne M."/>
            <person name="Pezzotti M."/>
            <person name="Lecharny A."/>
            <person name="Scarpelli C."/>
            <person name="Artiguenave F."/>
            <person name="Pe M.E."/>
            <person name="Valle G."/>
            <person name="Morgante M."/>
            <person name="Caboche M."/>
            <person name="Adam-Blondon A.-F."/>
            <person name="Weissenbach J."/>
            <person name="Quetier F."/>
            <person name="Wincker P."/>
        </authorList>
    </citation>
    <scope>NUCLEOTIDE SEQUENCE [LARGE SCALE GENOMIC DNA]</scope>
    <source>
        <strain evidence="2">cv. Pinot noir / PN40024</strain>
    </source>
</reference>
<keyword evidence="2" id="KW-1185">Reference proteome</keyword>
<dbReference type="Proteomes" id="UP000009183">
    <property type="component" value="Chromosome 17"/>
</dbReference>
<dbReference type="AlphaFoldDB" id="F6GSF8"/>
<dbReference type="HOGENOM" id="CLU_2854225_0_0_1"/>
<proteinExistence type="predicted"/>
<organism evidence="1 2">
    <name type="scientific">Vitis vinifera</name>
    <name type="common">Grape</name>
    <dbReference type="NCBI Taxonomy" id="29760"/>
    <lineage>
        <taxon>Eukaryota</taxon>
        <taxon>Viridiplantae</taxon>
        <taxon>Streptophyta</taxon>
        <taxon>Embryophyta</taxon>
        <taxon>Tracheophyta</taxon>
        <taxon>Spermatophyta</taxon>
        <taxon>Magnoliopsida</taxon>
        <taxon>eudicotyledons</taxon>
        <taxon>Gunneridae</taxon>
        <taxon>Pentapetalae</taxon>
        <taxon>rosids</taxon>
        <taxon>Vitales</taxon>
        <taxon>Vitaceae</taxon>
        <taxon>Viteae</taxon>
        <taxon>Vitis</taxon>
    </lineage>
</organism>
<dbReference type="InParanoid" id="F6GSF8"/>
<protein>
    <submittedName>
        <fullName evidence="1">Uncharacterized protein</fullName>
    </submittedName>
</protein>
<gene>
    <name evidence="1" type="ordered locus">VIT_17s0000g10400</name>
</gene>
<dbReference type="PaxDb" id="29760-VIT_17s0000g10400.t01"/>
<dbReference type="EMBL" id="FN594950">
    <property type="protein sequence ID" value="CCB42888.1"/>
    <property type="molecule type" value="Genomic_DNA"/>
</dbReference>
<name>F6GSF8_VITVI</name>
<evidence type="ECO:0000313" key="1">
    <source>
        <dbReference type="EMBL" id="CCB42888.1"/>
    </source>
</evidence>
<sequence>MSSEEAPAETMLEVREPNGESATFGLIRDLGSHHWLHERENRRGGIFTMRSNAGCPRCFTMMQGT</sequence>
<accession>F6GSF8</accession>
<evidence type="ECO:0000313" key="2">
    <source>
        <dbReference type="Proteomes" id="UP000009183"/>
    </source>
</evidence>